<evidence type="ECO:0000313" key="4">
    <source>
        <dbReference type="EMBL" id="KFE72307.1"/>
    </source>
</evidence>
<evidence type="ECO:0000313" key="5">
    <source>
        <dbReference type="Proteomes" id="UP000028725"/>
    </source>
</evidence>
<gene>
    <name evidence="4" type="ORF">DB31_0569</name>
</gene>
<dbReference type="STRING" id="394096.DB31_0569"/>
<dbReference type="PATRIC" id="fig|394096.3.peg.563"/>
<dbReference type="AlphaFoldDB" id="A0A085WX94"/>
<comment type="similarity">
    <text evidence="1 3">Belongs to the short-chain dehydrogenases/reductases (SDR) family.</text>
</comment>
<dbReference type="Gene3D" id="3.40.50.720">
    <property type="entry name" value="NAD(P)-binding Rossmann-like Domain"/>
    <property type="match status" value="1"/>
</dbReference>
<dbReference type="PANTHER" id="PTHR42901">
    <property type="entry name" value="ALCOHOL DEHYDROGENASE"/>
    <property type="match status" value="1"/>
</dbReference>
<name>A0A085WX94_9BACT</name>
<proteinExistence type="inferred from homology"/>
<keyword evidence="2" id="KW-0560">Oxidoreductase</keyword>
<dbReference type="OrthoDB" id="9789083at2"/>
<evidence type="ECO:0000256" key="3">
    <source>
        <dbReference type="RuleBase" id="RU000363"/>
    </source>
</evidence>
<dbReference type="EMBL" id="JMCB01000001">
    <property type="protein sequence ID" value="KFE72307.1"/>
    <property type="molecule type" value="Genomic_DNA"/>
</dbReference>
<organism evidence="4 5">
    <name type="scientific">Hyalangium minutum</name>
    <dbReference type="NCBI Taxonomy" id="394096"/>
    <lineage>
        <taxon>Bacteria</taxon>
        <taxon>Pseudomonadati</taxon>
        <taxon>Myxococcota</taxon>
        <taxon>Myxococcia</taxon>
        <taxon>Myxococcales</taxon>
        <taxon>Cystobacterineae</taxon>
        <taxon>Archangiaceae</taxon>
        <taxon>Hyalangium</taxon>
    </lineage>
</organism>
<dbReference type="SUPFAM" id="SSF51735">
    <property type="entry name" value="NAD(P)-binding Rossmann-fold domains"/>
    <property type="match status" value="1"/>
</dbReference>
<evidence type="ECO:0000256" key="1">
    <source>
        <dbReference type="ARBA" id="ARBA00006484"/>
    </source>
</evidence>
<dbReference type="PANTHER" id="PTHR42901:SF1">
    <property type="entry name" value="ALCOHOL DEHYDROGENASE"/>
    <property type="match status" value="1"/>
</dbReference>
<dbReference type="PRINTS" id="PR00080">
    <property type="entry name" value="SDRFAMILY"/>
</dbReference>
<dbReference type="GO" id="GO:0016491">
    <property type="term" value="F:oxidoreductase activity"/>
    <property type="evidence" value="ECO:0007669"/>
    <property type="project" value="UniProtKB-KW"/>
</dbReference>
<comment type="caution">
    <text evidence="4">The sequence shown here is derived from an EMBL/GenBank/DDBJ whole genome shotgun (WGS) entry which is preliminary data.</text>
</comment>
<evidence type="ECO:0000256" key="2">
    <source>
        <dbReference type="ARBA" id="ARBA00023002"/>
    </source>
</evidence>
<dbReference type="InterPro" id="IPR036291">
    <property type="entry name" value="NAD(P)-bd_dom_sf"/>
</dbReference>
<dbReference type="Pfam" id="PF00106">
    <property type="entry name" value="adh_short"/>
    <property type="match status" value="1"/>
</dbReference>
<dbReference type="Proteomes" id="UP000028725">
    <property type="component" value="Unassembled WGS sequence"/>
</dbReference>
<dbReference type="PIRSF" id="PIRSF000126">
    <property type="entry name" value="11-beta-HSD1"/>
    <property type="match status" value="1"/>
</dbReference>
<dbReference type="PRINTS" id="PR00081">
    <property type="entry name" value="GDHRDH"/>
</dbReference>
<sequence>MSRKVALITGASAGLGEQFAQLFARDGHDVILVARTASKLEALASKLEQEHKVKAHVLAADLTRPEEPQRIFDEVRSRQLEVEFLVNNAGFGSSGPFLEQNLAREEEMVEVNCTALLKLTWLFAKPMKERGSGRILNIASTAGFQSGPYMATYFATKAFVISFSEALAYELKGSGVTVTCHCPGATHTEFALRAGTEKSRLFQRPGVAQAPDVAADAYTSMMKGRVLAIHGALNWITSFGGRFAPRAMVRSITASLNRSA</sequence>
<protein>
    <submittedName>
        <fullName evidence="4">3-oxoacyl-[acyl-carrier protein] reductase</fullName>
    </submittedName>
</protein>
<keyword evidence="5" id="KW-1185">Reference proteome</keyword>
<dbReference type="InterPro" id="IPR002347">
    <property type="entry name" value="SDR_fam"/>
</dbReference>
<dbReference type="RefSeq" id="WP_044181466.1">
    <property type="nucleotide sequence ID" value="NZ_JMCB01000001.1"/>
</dbReference>
<accession>A0A085WX94</accession>
<reference evidence="4 5" key="1">
    <citation type="submission" date="2014-04" db="EMBL/GenBank/DDBJ databases">
        <title>Genome assembly of Hyalangium minutum DSM 14724.</title>
        <authorList>
            <person name="Sharma G."/>
            <person name="Subramanian S."/>
        </authorList>
    </citation>
    <scope>NUCLEOTIDE SEQUENCE [LARGE SCALE GENOMIC DNA]</scope>
    <source>
        <strain evidence="4 5">DSM 14724</strain>
    </source>
</reference>